<dbReference type="Proteomes" id="UP000092741">
    <property type="component" value="Chromosome 1"/>
</dbReference>
<accession>A0AAN0Y2U1</accession>
<sequence length="180" mass="20442">MSMIKTASKVEPHWLNKSTMAESLGISVQAFDKWGVKPVAKVGRSVYFTVADVLYNRKQNEVEKHQPKHTEQQDPDEGCLEYERYRLTKAQADSQELKNEIATQEVVPVDFATYALAKVSAEASGVIDSLPLNIIRKHPELTTIQTENIKRELAKALNTLSRLERSLPEILNDYIRETTE</sequence>
<name>A0AAN0Y2U1_VIBNA</name>
<organism evidence="1 2">
    <name type="scientific">Vibrio natriegens NBRC 15636 = ATCC 14048 = DSM 759</name>
    <dbReference type="NCBI Taxonomy" id="1219067"/>
    <lineage>
        <taxon>Bacteria</taxon>
        <taxon>Pseudomonadati</taxon>
        <taxon>Pseudomonadota</taxon>
        <taxon>Gammaproteobacteria</taxon>
        <taxon>Vibrionales</taxon>
        <taxon>Vibrionaceae</taxon>
        <taxon>Vibrio</taxon>
    </lineage>
</organism>
<protein>
    <recommendedName>
        <fullName evidence="3">DNA-packaging protein</fullName>
    </recommendedName>
</protein>
<dbReference type="RefSeq" id="WP_020335480.1">
    <property type="nucleotide sequence ID" value="NZ_ATFJ01000037.1"/>
</dbReference>
<dbReference type="InterPro" id="IPR010906">
    <property type="entry name" value="Phage_lambda_Nu1_terminase-ssu"/>
</dbReference>
<dbReference type="GeneID" id="70912027"/>
<dbReference type="KEGG" id="vna:PN96_04440"/>
<evidence type="ECO:0000313" key="2">
    <source>
        <dbReference type="Proteomes" id="UP000092741"/>
    </source>
</evidence>
<gene>
    <name evidence="1" type="ORF">BA890_08850</name>
</gene>
<dbReference type="AlphaFoldDB" id="A0AAN0Y2U1"/>
<proteinExistence type="predicted"/>
<evidence type="ECO:0000313" key="1">
    <source>
        <dbReference type="EMBL" id="ANQ12871.1"/>
    </source>
</evidence>
<dbReference type="EMBL" id="CP016345">
    <property type="protein sequence ID" value="ANQ12871.1"/>
    <property type="molecule type" value="Genomic_DNA"/>
</dbReference>
<keyword evidence="2" id="KW-1185">Reference proteome</keyword>
<reference evidence="1 2" key="1">
    <citation type="submission" date="2016-07" db="EMBL/GenBank/DDBJ databases">
        <title>Developing Vibrio natriegens as a novel, fast-growing host for biotechnology.</title>
        <authorList>
            <person name="Weinstock M.T."/>
            <person name="Hesek E.D."/>
            <person name="Wilson C.M."/>
            <person name="Gibson D.G."/>
        </authorList>
    </citation>
    <scope>NUCLEOTIDE SEQUENCE [LARGE SCALE GENOMIC DNA]</scope>
    <source>
        <strain evidence="1 2">ATCC 14048</strain>
    </source>
</reference>
<dbReference type="Pfam" id="PF07471">
    <property type="entry name" value="Phage_Nu1"/>
    <property type="match status" value="1"/>
</dbReference>
<evidence type="ECO:0008006" key="3">
    <source>
        <dbReference type="Google" id="ProtNLM"/>
    </source>
</evidence>